<dbReference type="InterPro" id="IPR016032">
    <property type="entry name" value="Sig_transdc_resp-reg_C-effctor"/>
</dbReference>
<dbReference type="Pfam" id="PF00196">
    <property type="entry name" value="GerE"/>
    <property type="match status" value="1"/>
</dbReference>
<dbReference type="OrthoDB" id="8113315at2"/>
<dbReference type="GO" id="GO:0006355">
    <property type="term" value="P:regulation of DNA-templated transcription"/>
    <property type="evidence" value="ECO:0007669"/>
    <property type="project" value="InterPro"/>
</dbReference>
<dbReference type="PRINTS" id="PR00038">
    <property type="entry name" value="HTHLUXR"/>
</dbReference>
<dbReference type="SMART" id="SM00421">
    <property type="entry name" value="HTH_LUXR"/>
    <property type="match status" value="1"/>
</dbReference>
<evidence type="ECO:0000313" key="5">
    <source>
        <dbReference type="EMBL" id="RDJ02660.1"/>
    </source>
</evidence>
<dbReference type="AlphaFoldDB" id="A0A370KF65"/>
<evidence type="ECO:0000259" key="4">
    <source>
        <dbReference type="PROSITE" id="PS50043"/>
    </source>
</evidence>
<dbReference type="GO" id="GO:0003677">
    <property type="term" value="F:DNA binding"/>
    <property type="evidence" value="ECO:0007669"/>
    <property type="project" value="UniProtKB-KW"/>
</dbReference>
<gene>
    <name evidence="5" type="ORF">B5K06_31715</name>
</gene>
<dbReference type="RefSeq" id="WP_114715723.1">
    <property type="nucleotide sequence ID" value="NZ_KZ857269.1"/>
</dbReference>
<name>A0A370KF65_9HYPH</name>
<sequence length="229" mass="25337">MSHHDRHIWDREPRRLAAFEVAIRDVVGKFGLNFFLVSVFPEAARAGLLDNLITTNWPDDLLQSYRSTDMFTQSNIVAKLKESVLPVSSEQLLFARAEREGVASQIGGVFYDDGFACNVGISLHDAKARQYLFMLSGSDCSNAELADLVFDLMTALDDLPRGSGEIKLLSRREIECLRWSAAGKSSDEIAVILGLSSHTVTAYLKTAIKKLGVTTRIQAVVAAYRLKLL</sequence>
<evidence type="ECO:0000256" key="2">
    <source>
        <dbReference type="ARBA" id="ARBA00023125"/>
    </source>
</evidence>
<dbReference type="InterPro" id="IPR036388">
    <property type="entry name" value="WH-like_DNA-bd_sf"/>
</dbReference>
<dbReference type="CDD" id="cd06170">
    <property type="entry name" value="LuxR_C_like"/>
    <property type="match status" value="1"/>
</dbReference>
<keyword evidence="2" id="KW-0238">DNA-binding</keyword>
<protein>
    <recommendedName>
        <fullName evidence="4">HTH luxR-type domain-containing protein</fullName>
    </recommendedName>
</protein>
<evidence type="ECO:0000256" key="3">
    <source>
        <dbReference type="ARBA" id="ARBA00023163"/>
    </source>
</evidence>
<evidence type="ECO:0000256" key="1">
    <source>
        <dbReference type="ARBA" id="ARBA00023015"/>
    </source>
</evidence>
<keyword evidence="3" id="KW-0804">Transcription</keyword>
<dbReference type="Proteomes" id="UP000254939">
    <property type="component" value="Unassembled WGS sequence"/>
</dbReference>
<dbReference type="PROSITE" id="PS50043">
    <property type="entry name" value="HTH_LUXR_2"/>
    <property type="match status" value="1"/>
</dbReference>
<feature type="domain" description="HTH luxR-type" evidence="4">
    <location>
        <begin position="162"/>
        <end position="227"/>
    </location>
</feature>
<dbReference type="Gene3D" id="3.30.450.80">
    <property type="entry name" value="Transcription factor LuxR-like, autoinducer-binding domain"/>
    <property type="match status" value="1"/>
</dbReference>
<keyword evidence="1" id="KW-0805">Transcription regulation</keyword>
<dbReference type="Gene3D" id="1.10.10.10">
    <property type="entry name" value="Winged helix-like DNA-binding domain superfamily/Winged helix DNA-binding domain"/>
    <property type="match status" value="1"/>
</dbReference>
<proteinExistence type="predicted"/>
<accession>A0A370KF65</accession>
<dbReference type="PANTHER" id="PTHR44688:SF16">
    <property type="entry name" value="DNA-BINDING TRANSCRIPTIONAL ACTIVATOR DEVR_DOSR"/>
    <property type="match status" value="1"/>
</dbReference>
<dbReference type="InterPro" id="IPR036693">
    <property type="entry name" value="TF_LuxR_autoind-bd_dom_sf"/>
</dbReference>
<organism evidence="5 6">
    <name type="scientific">Rhizobium grahamii</name>
    <dbReference type="NCBI Taxonomy" id="1120045"/>
    <lineage>
        <taxon>Bacteria</taxon>
        <taxon>Pseudomonadati</taxon>
        <taxon>Pseudomonadota</taxon>
        <taxon>Alphaproteobacteria</taxon>
        <taxon>Hyphomicrobiales</taxon>
        <taxon>Rhizobiaceae</taxon>
        <taxon>Rhizobium/Agrobacterium group</taxon>
        <taxon>Rhizobium</taxon>
    </lineage>
</organism>
<dbReference type="EMBL" id="NAAC01000046">
    <property type="protein sequence ID" value="RDJ02660.1"/>
    <property type="molecule type" value="Genomic_DNA"/>
</dbReference>
<evidence type="ECO:0000313" key="6">
    <source>
        <dbReference type="Proteomes" id="UP000254939"/>
    </source>
</evidence>
<dbReference type="PANTHER" id="PTHR44688">
    <property type="entry name" value="DNA-BINDING TRANSCRIPTIONAL ACTIVATOR DEVR_DOSR"/>
    <property type="match status" value="1"/>
</dbReference>
<dbReference type="SUPFAM" id="SSF46894">
    <property type="entry name" value="C-terminal effector domain of the bipartite response regulators"/>
    <property type="match status" value="1"/>
</dbReference>
<comment type="caution">
    <text evidence="5">The sequence shown here is derived from an EMBL/GenBank/DDBJ whole genome shotgun (WGS) entry which is preliminary data.</text>
</comment>
<dbReference type="InterPro" id="IPR000792">
    <property type="entry name" value="Tscrpt_reg_LuxR_C"/>
</dbReference>
<reference evidence="5 6" key="1">
    <citation type="submission" date="2017-03" db="EMBL/GenBank/DDBJ databases">
        <title>Genome analysis of Rhizobial strains effectives or ineffectives for nitrogen fixation isolated from bean seeds.</title>
        <authorList>
            <person name="Peralta H."/>
            <person name="Aguilar-Vera A."/>
            <person name="Mora Y."/>
            <person name="Vargas-Lagunas C."/>
            <person name="Girard L."/>
            <person name="Mora J."/>
        </authorList>
    </citation>
    <scope>NUCLEOTIDE SEQUENCE [LARGE SCALE GENOMIC DNA]</scope>
    <source>
        <strain evidence="5 6">CCGM3</strain>
    </source>
</reference>